<feature type="region of interest" description="Disordered" evidence="7">
    <location>
        <begin position="435"/>
        <end position="469"/>
    </location>
</feature>
<evidence type="ECO:0000256" key="4">
    <source>
        <dbReference type="ARBA" id="ARBA00034525"/>
    </source>
</evidence>
<dbReference type="FunFam" id="1.25.40.10:FF:000011">
    <property type="entry name" value="lysine-specific demethylase 6A isoform X3"/>
    <property type="match status" value="1"/>
</dbReference>
<dbReference type="InterPro" id="IPR051630">
    <property type="entry name" value="Corepressor-Demethylase"/>
</dbReference>
<comment type="similarity">
    <text evidence="3">Belongs to the UTX family.</text>
</comment>
<dbReference type="Pfam" id="PF13181">
    <property type="entry name" value="TPR_8"/>
    <property type="match status" value="2"/>
</dbReference>
<dbReference type="SUPFAM" id="SSF48452">
    <property type="entry name" value="TPR-like"/>
    <property type="match status" value="2"/>
</dbReference>
<proteinExistence type="inferred from homology"/>
<dbReference type="Gene3D" id="1.25.40.10">
    <property type="entry name" value="Tetratricopeptide repeat domain"/>
    <property type="match status" value="2"/>
</dbReference>
<reference evidence="9" key="1">
    <citation type="journal article" date="2018" name="PLoS ONE">
        <title>Chinook salmon (Oncorhynchus tshawytscha) genome and transcriptome.</title>
        <authorList>
            <person name="Christensen K.A."/>
            <person name="Leong J.S."/>
            <person name="Sakhrani D."/>
            <person name="Biagi C.A."/>
            <person name="Minkley D.R."/>
            <person name="Withler R.E."/>
            <person name="Rondeau E.B."/>
            <person name="Koop B.F."/>
            <person name="Devlin R.H."/>
        </authorList>
    </citation>
    <scope>NUCLEOTIDE SEQUENCE [LARGE SCALE GENOMIC DNA]</scope>
</reference>
<evidence type="ECO:0000256" key="3">
    <source>
        <dbReference type="ARBA" id="ARBA00034483"/>
    </source>
</evidence>
<evidence type="ECO:0000313" key="9">
    <source>
        <dbReference type="Proteomes" id="UP000694402"/>
    </source>
</evidence>
<comment type="catalytic activity">
    <reaction evidence="5">
        <text>N(6),N(6),N(6)-trimethyl-L-lysyl(27)-[histone H3] + 2 2-oxoglutarate + 2 O2 = N(6)-methyl-L-lysyl(27)-[histone H3] + 2 formaldehyde + 2 succinate + 2 CO2</text>
        <dbReference type="Rhea" id="RHEA:60224"/>
        <dbReference type="Rhea" id="RHEA-COMP:15535"/>
        <dbReference type="Rhea" id="RHEA-COMP:15544"/>
        <dbReference type="ChEBI" id="CHEBI:15379"/>
        <dbReference type="ChEBI" id="CHEBI:16526"/>
        <dbReference type="ChEBI" id="CHEBI:16810"/>
        <dbReference type="ChEBI" id="CHEBI:16842"/>
        <dbReference type="ChEBI" id="CHEBI:30031"/>
        <dbReference type="ChEBI" id="CHEBI:61929"/>
        <dbReference type="ChEBI" id="CHEBI:61961"/>
        <dbReference type="EC" id="1.14.11.68"/>
    </reaction>
</comment>
<dbReference type="PROSITE" id="PS50005">
    <property type="entry name" value="TPR"/>
    <property type="match status" value="3"/>
</dbReference>
<dbReference type="Proteomes" id="UP000694402">
    <property type="component" value="Unassembled WGS sequence"/>
</dbReference>
<feature type="repeat" description="TPR" evidence="6">
    <location>
        <begin position="93"/>
        <end position="126"/>
    </location>
</feature>
<accession>A0AAZ3PH02</accession>
<keyword evidence="9" id="KW-1185">Reference proteome</keyword>
<dbReference type="GO" id="GO:0071558">
    <property type="term" value="F:histone H3K27me2/H3K27me3 demethylase activity"/>
    <property type="evidence" value="ECO:0007669"/>
    <property type="project" value="UniProtKB-EC"/>
</dbReference>
<reference evidence="8" key="3">
    <citation type="submission" date="2025-09" db="UniProtKB">
        <authorList>
            <consortium name="Ensembl"/>
        </authorList>
    </citation>
    <scope>IDENTIFICATION</scope>
</reference>
<protein>
    <recommendedName>
        <fullName evidence="4">[histone H3]-trimethyl-L-lysine(27) demethylase</fullName>
        <ecNumber evidence="4">1.14.11.68</ecNumber>
    </recommendedName>
</protein>
<dbReference type="SMART" id="SM00028">
    <property type="entry name" value="TPR"/>
    <property type="match status" value="7"/>
</dbReference>
<keyword evidence="2" id="KW-0539">Nucleus</keyword>
<feature type="repeat" description="TPR" evidence="6">
    <location>
        <begin position="130"/>
        <end position="163"/>
    </location>
</feature>
<dbReference type="GeneTree" id="ENSGT00940000155202"/>
<dbReference type="GO" id="GO:0000978">
    <property type="term" value="F:RNA polymerase II cis-regulatory region sequence-specific DNA binding"/>
    <property type="evidence" value="ECO:0007669"/>
    <property type="project" value="TreeGrafter"/>
</dbReference>
<dbReference type="EC" id="1.14.11.68" evidence="4"/>
<dbReference type="GO" id="GO:0007507">
    <property type="term" value="P:heart development"/>
    <property type="evidence" value="ECO:0007669"/>
    <property type="project" value="TreeGrafter"/>
</dbReference>
<dbReference type="PANTHER" id="PTHR14017">
    <property type="entry name" value="LYSINE-SPECIFIC DEMETHYLASE"/>
    <property type="match status" value="1"/>
</dbReference>
<dbReference type="Ensembl" id="ENSOTST00005175729.1">
    <property type="protein sequence ID" value="ENSOTSP00005115982.1"/>
    <property type="gene ID" value="ENSOTSG00005032089.2"/>
</dbReference>
<dbReference type="InterPro" id="IPR019734">
    <property type="entry name" value="TPR_rpt"/>
</dbReference>
<dbReference type="GO" id="GO:0044666">
    <property type="term" value="C:MLL3/4 complex"/>
    <property type="evidence" value="ECO:0007669"/>
    <property type="project" value="TreeGrafter"/>
</dbReference>
<gene>
    <name evidence="8" type="primary">KDM6A</name>
</gene>
<evidence type="ECO:0000313" key="8">
    <source>
        <dbReference type="Ensembl" id="ENSOTSP00005115982.1"/>
    </source>
</evidence>
<evidence type="ECO:0000256" key="2">
    <source>
        <dbReference type="ARBA" id="ARBA00023242"/>
    </source>
</evidence>
<dbReference type="PANTHER" id="PTHR14017:SF9">
    <property type="entry name" value="LYSINE-SPECIFIC DEMETHYLASE 6A"/>
    <property type="match status" value="1"/>
</dbReference>
<keyword evidence="6" id="KW-0802">TPR repeat</keyword>
<evidence type="ECO:0000256" key="5">
    <source>
        <dbReference type="ARBA" id="ARBA00048695"/>
    </source>
</evidence>
<reference evidence="8" key="2">
    <citation type="submission" date="2025-08" db="UniProtKB">
        <authorList>
            <consortium name="Ensembl"/>
        </authorList>
    </citation>
    <scope>IDENTIFICATION</scope>
</reference>
<dbReference type="FunFam" id="1.25.40.10:FF:000022">
    <property type="entry name" value="lysine-specific demethylase 6A isoform X1"/>
    <property type="match status" value="1"/>
</dbReference>
<feature type="repeat" description="TPR" evidence="6">
    <location>
        <begin position="321"/>
        <end position="354"/>
    </location>
</feature>
<comment type="subcellular location">
    <subcellularLocation>
        <location evidence="1">Nucleus</location>
    </subcellularLocation>
</comment>
<dbReference type="AlphaFoldDB" id="A0AAZ3PH02"/>
<organism evidence="8 9">
    <name type="scientific">Oncorhynchus tshawytscha</name>
    <name type="common">Chinook salmon</name>
    <name type="synonym">Salmo tshawytscha</name>
    <dbReference type="NCBI Taxonomy" id="74940"/>
    <lineage>
        <taxon>Eukaryota</taxon>
        <taxon>Metazoa</taxon>
        <taxon>Chordata</taxon>
        <taxon>Craniata</taxon>
        <taxon>Vertebrata</taxon>
        <taxon>Euteleostomi</taxon>
        <taxon>Actinopterygii</taxon>
        <taxon>Neopterygii</taxon>
        <taxon>Teleostei</taxon>
        <taxon>Protacanthopterygii</taxon>
        <taxon>Salmoniformes</taxon>
        <taxon>Salmonidae</taxon>
        <taxon>Salmoninae</taxon>
        <taxon>Oncorhynchus</taxon>
    </lineage>
</organism>
<evidence type="ECO:0000256" key="7">
    <source>
        <dbReference type="SAM" id="MobiDB-lite"/>
    </source>
</evidence>
<dbReference type="InterPro" id="IPR011990">
    <property type="entry name" value="TPR-like_helical_dom_sf"/>
</dbReference>
<sequence>MKLCGVSLDAAAARSLGAAGDEEKKMAAGKANEIELDFLKLTAQERESLVEIDSSLFGFQRLHEDGARTKALLLKAVSCYDSAILKSEGKVEPEMFCQLGHFNLLLEDYPKALSAYQRYYSLQTDYWKNAAFLYGLGLVYFHYNTFHWAIQAFQDGLYIDPSFSRATEIHMRLGLMFKGNTNYKSSLKHFQLALIDSNPCTLSKAESKNHYIPISLFYTHTQKFRTAKEAYENLLQTENLPAQVKAATLQQLGWMHHTVERLGDPGSKDSYAIQCLQKSLEADPNSGQSWYFLGRCYSSIGKVQDAFISYRQSIDKSEASADTWCSIGVLYQQQNQPMDALQAYICAVQLDHSHAAAWMDLGTLYESCGQPHDAIKCYINATRSKACTNTAALIHRIKLLQVGRDAEREGYIHTHTCRDMVVKCFLVLRRRGACPSPLSSPPDRGPEHCSRQPRATGTAAGETSRDPPR</sequence>
<name>A0AAZ3PH02_ONCTS</name>
<dbReference type="GO" id="GO:0031490">
    <property type="term" value="F:chromatin DNA binding"/>
    <property type="evidence" value="ECO:0007669"/>
    <property type="project" value="TreeGrafter"/>
</dbReference>
<evidence type="ECO:0000256" key="6">
    <source>
        <dbReference type="PROSITE-ProRule" id="PRU00339"/>
    </source>
</evidence>
<evidence type="ECO:0000256" key="1">
    <source>
        <dbReference type="ARBA" id="ARBA00004123"/>
    </source>
</evidence>
<dbReference type="GO" id="GO:0010468">
    <property type="term" value="P:regulation of gene expression"/>
    <property type="evidence" value="ECO:0007669"/>
    <property type="project" value="TreeGrafter"/>
</dbReference>